<keyword evidence="6" id="KW-1185">Reference proteome</keyword>
<comment type="caution">
    <text evidence="5">The sequence shown here is derived from an EMBL/GenBank/DDBJ whole genome shotgun (WGS) entry which is preliminary data.</text>
</comment>
<feature type="region of interest" description="Disordered" evidence="4">
    <location>
        <begin position="209"/>
        <end position="230"/>
    </location>
</feature>
<dbReference type="InterPro" id="IPR036322">
    <property type="entry name" value="WD40_repeat_dom_sf"/>
</dbReference>
<sequence length="634" mass="70146">MPASDHRHRSKPLYWHSSRVERLGQSPTPFGPSATVPTNNSSSDKTVYDRYNKASGHNIGRGPIWNLMEDRSWFKESQRVPDREVETEFTRRPRVHEAVEVEDFEIICVQEIAPYIPSNVSSSGSSLTSSIKCSFGLPGKETLKEFKTYDSMKTSEYFHESNTCIFFAGGPVWGLDWCPIFIGDHPRVKCTTPSPACIQIWSFSSETSVRPETSSTTRSKKGKEKDTGNSSEFGVAKCELVLCFDCGPAQEIKWCPLPSHDSWETKQTAGARKLGILAGTFEDGSMSISVVPDPDDLQPQIADNPIYIKIKPIIRVELEETSIWTVDWANSERLAVGCTNGSIAVYDIKDALTYESLRDLLPTHYISVHQSAIRSLRWIQVPKVSADGILQFTDNPSIITSGGYDGCEILTDLREGISNTVNRTRDVAVAMTYSLFSIGVVSIDLENIVKTFTMSPSMLGRGHHLVEAGGPIWSLHTSDYHSHLAVGSADGSVLTTNILKSTRRSAATPFIFYKIFQLDYSRNTGYFRMLEQFLPQEVPDKSSSGRNNTKQAADSVASIFGTGAWSPEVSVTRVAWNNGGGLARAPLLASATASGLCRIDWLLGQFHHDKIPYGGIDLMRNEVVGNKIEEDDDD</sequence>
<evidence type="ECO:0000256" key="1">
    <source>
        <dbReference type="ARBA" id="ARBA00004123"/>
    </source>
</evidence>
<feature type="compositionally biased region" description="Polar residues" evidence="4">
    <location>
        <begin position="35"/>
        <end position="45"/>
    </location>
</feature>
<accession>A0A4S4LP29</accession>
<dbReference type="SUPFAM" id="SSF50978">
    <property type="entry name" value="WD40 repeat-like"/>
    <property type="match status" value="1"/>
</dbReference>
<dbReference type="AlphaFoldDB" id="A0A4S4LP29"/>
<organism evidence="5 6">
    <name type="scientific">Phellinidium pouzarii</name>
    <dbReference type="NCBI Taxonomy" id="167371"/>
    <lineage>
        <taxon>Eukaryota</taxon>
        <taxon>Fungi</taxon>
        <taxon>Dikarya</taxon>
        <taxon>Basidiomycota</taxon>
        <taxon>Agaricomycotina</taxon>
        <taxon>Agaricomycetes</taxon>
        <taxon>Hymenochaetales</taxon>
        <taxon>Hymenochaetaceae</taxon>
        <taxon>Phellinidium</taxon>
    </lineage>
</organism>
<dbReference type="Proteomes" id="UP000308199">
    <property type="component" value="Unassembled WGS sequence"/>
</dbReference>
<dbReference type="GO" id="GO:0005634">
    <property type="term" value="C:nucleus"/>
    <property type="evidence" value="ECO:0007669"/>
    <property type="project" value="UniProtKB-SubCell"/>
</dbReference>
<name>A0A4S4LP29_9AGAM</name>
<comment type="subcellular location">
    <subcellularLocation>
        <location evidence="1">Nucleus</location>
    </subcellularLocation>
</comment>
<reference evidence="5 6" key="1">
    <citation type="submission" date="2019-02" db="EMBL/GenBank/DDBJ databases">
        <title>Genome sequencing of the rare red list fungi Phellinidium pouzarii.</title>
        <authorList>
            <person name="Buettner E."/>
            <person name="Kellner H."/>
        </authorList>
    </citation>
    <scope>NUCLEOTIDE SEQUENCE [LARGE SCALE GENOMIC DNA]</scope>
    <source>
        <strain evidence="5 6">DSM 108285</strain>
    </source>
</reference>
<dbReference type="InterPro" id="IPR015943">
    <property type="entry name" value="WD40/YVTN_repeat-like_dom_sf"/>
</dbReference>
<evidence type="ECO:0000256" key="4">
    <source>
        <dbReference type="SAM" id="MobiDB-lite"/>
    </source>
</evidence>
<proteinExistence type="predicted"/>
<protein>
    <submittedName>
        <fullName evidence="5">Uncharacterized protein</fullName>
    </submittedName>
</protein>
<feature type="compositionally biased region" description="Basic residues" evidence="4">
    <location>
        <begin position="1"/>
        <end position="11"/>
    </location>
</feature>
<dbReference type="SMART" id="SM00320">
    <property type="entry name" value="WD40"/>
    <property type="match status" value="3"/>
</dbReference>
<dbReference type="EMBL" id="SGPK01000007">
    <property type="protein sequence ID" value="THH11850.1"/>
    <property type="molecule type" value="Genomic_DNA"/>
</dbReference>
<dbReference type="PANTHER" id="PTHR15052">
    <property type="entry name" value="RNA POLYMERASE III TRANSCRIPTION INITIATION FACTOR COMPLEX SUBUNIT"/>
    <property type="match status" value="1"/>
</dbReference>
<evidence type="ECO:0000256" key="3">
    <source>
        <dbReference type="ARBA" id="ARBA00023242"/>
    </source>
</evidence>
<dbReference type="GO" id="GO:0000127">
    <property type="term" value="C:transcription factor TFIIIC complex"/>
    <property type="evidence" value="ECO:0007669"/>
    <property type="project" value="TreeGrafter"/>
</dbReference>
<evidence type="ECO:0000313" key="5">
    <source>
        <dbReference type="EMBL" id="THH11850.1"/>
    </source>
</evidence>
<keyword evidence="3" id="KW-0539">Nucleus</keyword>
<dbReference type="InterPro" id="IPR001680">
    <property type="entry name" value="WD40_rpt"/>
</dbReference>
<feature type="region of interest" description="Disordered" evidence="4">
    <location>
        <begin position="1"/>
        <end position="47"/>
    </location>
</feature>
<evidence type="ECO:0000256" key="2">
    <source>
        <dbReference type="ARBA" id="ARBA00023163"/>
    </source>
</evidence>
<dbReference type="PANTHER" id="PTHR15052:SF2">
    <property type="entry name" value="GENERAL TRANSCRIPTION FACTOR 3C POLYPEPTIDE 2"/>
    <property type="match status" value="1"/>
</dbReference>
<evidence type="ECO:0000313" key="6">
    <source>
        <dbReference type="Proteomes" id="UP000308199"/>
    </source>
</evidence>
<dbReference type="InterPro" id="IPR052416">
    <property type="entry name" value="GTF3C_component"/>
</dbReference>
<gene>
    <name evidence="5" type="ORF">EW145_g385</name>
</gene>
<dbReference type="OrthoDB" id="4703at2759"/>
<keyword evidence="2" id="KW-0804">Transcription</keyword>
<dbReference type="Gene3D" id="2.130.10.10">
    <property type="entry name" value="YVTN repeat-like/Quinoprotein amine dehydrogenase"/>
    <property type="match status" value="1"/>
</dbReference>
<dbReference type="GO" id="GO:0006383">
    <property type="term" value="P:transcription by RNA polymerase III"/>
    <property type="evidence" value="ECO:0007669"/>
    <property type="project" value="TreeGrafter"/>
</dbReference>